<proteinExistence type="predicted"/>
<feature type="region of interest" description="Disordered" evidence="1">
    <location>
        <begin position="34"/>
        <end position="53"/>
    </location>
</feature>
<gene>
    <name evidence="2" type="primary">Bcep1-33</name>
</gene>
<name>Q6UIZ8_9CAUD</name>
<dbReference type="Proteomes" id="UP000000995">
    <property type="component" value="Genome"/>
</dbReference>
<dbReference type="RefSeq" id="NP_944342.1">
    <property type="nucleotide sequence ID" value="NC_005263.2"/>
</dbReference>
<evidence type="ECO:0000313" key="3">
    <source>
        <dbReference type="Proteomes" id="UP000000995"/>
    </source>
</evidence>
<dbReference type="GeneID" id="2657388"/>
<protein>
    <submittedName>
        <fullName evidence="2">Gp33</fullName>
    </submittedName>
</protein>
<feature type="region of interest" description="Disordered" evidence="1">
    <location>
        <begin position="386"/>
        <end position="405"/>
    </location>
</feature>
<evidence type="ECO:0000256" key="1">
    <source>
        <dbReference type="SAM" id="MobiDB-lite"/>
    </source>
</evidence>
<evidence type="ECO:0000313" key="2">
    <source>
        <dbReference type="EMBL" id="AAQ73380.1"/>
    </source>
</evidence>
<sequence length="472" mass="45204">MTAQTNQPAKFLVPFAQNDSSRVELPVTTADATRASQSLGFPPSTMQPPEAGGVPPQGEDFNGALNQVARIAWWLMLGGQFPFDSAFATATQIGGYPKGAALQSADALGSWISTADNNSANPDTSTDPAGGGYVPGYQYGTTALTGLTGGTVTLTNAQAAKATVTLAGALTSALTLVVPTWLKHWTVTNNTTGAFAATIKTAAGTGIAIPQNGAPTPVVGDGANIVQVGENIAQATRLTQGVRLDQLYGTAKGFLRATSSGSTTVPPNVTTIYVSGNGGGAGGGGCATVGTPNIMSGAGGGGAGQFTEWQALTVVPGETLTYTIGGAGNGGAPNVPGGAGGNTTITGSVSGLLLSLTGGVGGSPGVGGAYSAYTAGGNGGAGAPAGGYGQDTGPQGVGASGGAGGSNPFGGGGTAVRGSQIGNTMLAGLAATGYGCGGGGCGGVYAAGNTTIPTSTGNSGGAGTPGVLLFAW</sequence>
<accession>Q6UIZ8</accession>
<keyword evidence="3" id="KW-1185">Reference proteome</keyword>
<reference evidence="2 3" key="1">
    <citation type="journal article" date="2006" name="J. Bacteriol.">
        <title>Divergence and mosaicism among virulent soil phages of the Burkholderia cepacia complex.</title>
        <authorList>
            <person name="Summer E.J."/>
            <person name="Gonzalez C.F."/>
            <person name="Bomer M."/>
            <person name="Carlile T."/>
            <person name="Embry A."/>
            <person name="Kucherka A.M."/>
            <person name="Lee J."/>
            <person name="Mebane L."/>
            <person name="Morrison W.C."/>
            <person name="Mark L."/>
            <person name="King M.D."/>
            <person name="LiPuma J.J."/>
            <person name="Vidaver A.K."/>
            <person name="Young R."/>
        </authorList>
    </citation>
    <scope>NUCLEOTIDE SEQUENCE</scope>
</reference>
<dbReference type="EMBL" id="AY369265">
    <property type="protein sequence ID" value="AAQ73380.1"/>
    <property type="molecule type" value="Genomic_DNA"/>
</dbReference>
<dbReference type="KEGG" id="vg:2657388"/>
<organism evidence="2 3">
    <name type="scientific">Burkholderia phage Bcep1</name>
    <dbReference type="NCBI Taxonomy" id="2883943"/>
    <lineage>
        <taxon>Viruses</taxon>
        <taxon>Duplodnaviria</taxon>
        <taxon>Heunggongvirae</taxon>
        <taxon>Uroviricota</taxon>
        <taxon>Caudoviricetes</taxon>
        <taxon>Naesvirus</taxon>
        <taxon>Naesvirus bcep1</taxon>
    </lineage>
</organism>